<evidence type="ECO:0000313" key="3">
    <source>
        <dbReference type="Proteomes" id="UP001321047"/>
    </source>
</evidence>
<dbReference type="Proteomes" id="UP001321047">
    <property type="component" value="Unassembled WGS sequence"/>
</dbReference>
<sequence length="135" mass="13788">MESVRSIRCGPVACGAVIGLLTGTIGLVIAPALALVGAIGRGVSASALSDEGIVSDTINAGLADLLSSGVVYVLFFAFVAWSAGELLTAFLAVAWMQLYTLPVAVIIGTISLAIALVSGLCTTVVHRRFSSHKTR</sequence>
<reference evidence="2 3" key="1">
    <citation type="submission" date="2022-09" db="EMBL/GenBank/DDBJ databases">
        <title>Enrichment on poylsaccharides allowed isolation of novel metabolic and taxonomic groups of Haloarchaea.</title>
        <authorList>
            <person name="Sorokin D.Y."/>
            <person name="Elcheninov A.G."/>
            <person name="Khizhniak T.V."/>
            <person name="Kolganova T.V."/>
            <person name="Kublanov I.V."/>
        </authorList>
    </citation>
    <scope>NUCLEOTIDE SEQUENCE [LARGE SCALE GENOMIC DNA]</scope>
    <source>
        <strain evidence="2 3">AArc-curdl1</strain>
    </source>
</reference>
<comment type="caution">
    <text evidence="2">The sequence shown here is derived from an EMBL/GenBank/DDBJ whole genome shotgun (WGS) entry which is preliminary data.</text>
</comment>
<keyword evidence="1" id="KW-0812">Transmembrane</keyword>
<gene>
    <name evidence="2" type="ORF">OB919_10150</name>
</gene>
<feature type="transmembrane region" description="Helical" evidence="1">
    <location>
        <begin position="70"/>
        <end position="96"/>
    </location>
</feature>
<dbReference type="AlphaFoldDB" id="A0AAP2Z8U5"/>
<keyword evidence="3" id="KW-1185">Reference proteome</keyword>
<name>A0AAP2Z8U5_9EURY</name>
<evidence type="ECO:0000313" key="2">
    <source>
        <dbReference type="EMBL" id="MCU4752345.1"/>
    </source>
</evidence>
<dbReference type="EMBL" id="JAOPJZ010000006">
    <property type="protein sequence ID" value="MCU4752345.1"/>
    <property type="molecule type" value="Genomic_DNA"/>
</dbReference>
<organism evidence="2 3">
    <name type="scientific">Natronosalvus hydrolyticus</name>
    <dbReference type="NCBI Taxonomy" id="2979988"/>
    <lineage>
        <taxon>Archaea</taxon>
        <taxon>Methanobacteriati</taxon>
        <taxon>Methanobacteriota</taxon>
        <taxon>Stenosarchaea group</taxon>
        <taxon>Halobacteria</taxon>
        <taxon>Halobacteriales</taxon>
        <taxon>Natrialbaceae</taxon>
        <taxon>Natronosalvus</taxon>
    </lineage>
</organism>
<feature type="transmembrane region" description="Helical" evidence="1">
    <location>
        <begin position="12"/>
        <end position="39"/>
    </location>
</feature>
<protein>
    <submittedName>
        <fullName evidence="2">Uncharacterized protein</fullName>
    </submittedName>
</protein>
<keyword evidence="1" id="KW-0472">Membrane</keyword>
<evidence type="ECO:0000256" key="1">
    <source>
        <dbReference type="SAM" id="Phobius"/>
    </source>
</evidence>
<accession>A0AAP2Z8U5</accession>
<feature type="transmembrane region" description="Helical" evidence="1">
    <location>
        <begin position="103"/>
        <end position="125"/>
    </location>
</feature>
<keyword evidence="1" id="KW-1133">Transmembrane helix</keyword>
<proteinExistence type="predicted"/>
<dbReference type="RefSeq" id="WP_342808684.1">
    <property type="nucleotide sequence ID" value="NZ_JAOPJZ010000006.1"/>
</dbReference>